<evidence type="ECO:0000256" key="11">
    <source>
        <dbReference type="ARBA" id="ARBA00023042"/>
    </source>
</evidence>
<keyword evidence="5" id="KW-0949">S-adenosyl-L-methionine</keyword>
<dbReference type="InterPro" id="IPR039753">
    <property type="entry name" value="RG7MT1"/>
</dbReference>
<dbReference type="CDD" id="cd00086">
    <property type="entry name" value="homeodomain"/>
    <property type="match status" value="1"/>
</dbReference>
<dbReference type="PANTHER" id="PTHR12189:SF2">
    <property type="entry name" value="MRNA CAP GUANINE-N7 METHYLTRANSFERASE"/>
    <property type="match status" value="1"/>
</dbReference>
<dbReference type="GO" id="GO:0003677">
    <property type="term" value="F:DNA binding"/>
    <property type="evidence" value="ECO:0007669"/>
    <property type="project" value="UniProtKB-UniRule"/>
</dbReference>
<dbReference type="EC" id="2.1.1.56" evidence="2"/>
<feature type="compositionally biased region" description="Basic and acidic residues" evidence="17">
    <location>
        <begin position="470"/>
        <end position="479"/>
    </location>
</feature>
<dbReference type="Pfam" id="PF10187">
    <property type="entry name" value="FAM192A_Fyv6_N"/>
    <property type="match status" value="1"/>
</dbReference>
<dbReference type="GO" id="GO:0003723">
    <property type="term" value="F:RNA binding"/>
    <property type="evidence" value="ECO:0007669"/>
    <property type="project" value="UniProtKB-KW"/>
</dbReference>
<proteinExistence type="predicted"/>
<keyword evidence="12 14" id="KW-0539">Nucleus</keyword>
<keyword evidence="7" id="KW-0677">Repeat</keyword>
<evidence type="ECO:0000259" key="19">
    <source>
        <dbReference type="PROSITE" id="PS50071"/>
    </source>
</evidence>
<keyword evidence="4" id="KW-0808">Transferase</keyword>
<keyword evidence="10 15" id="KW-0440">LIM domain</keyword>
<dbReference type="PROSITE" id="PS50023">
    <property type="entry name" value="LIM_DOMAIN_2"/>
    <property type="match status" value="1"/>
</dbReference>
<dbReference type="AlphaFoldDB" id="A0A1I7XQ95"/>
<feature type="domain" description="MRNA cap 0 methyltransferase" evidence="20">
    <location>
        <begin position="213"/>
        <end position="542"/>
    </location>
</feature>
<feature type="DNA-binding region" description="Homeobox" evidence="14">
    <location>
        <begin position="482"/>
        <end position="531"/>
    </location>
</feature>
<sequence>MASGFVSASDLEDERKRRQEEWEKVRKPEDPITAPEPEVCNKTLYEQLRDNKEAKQAEIDEAKKFKNLIRGIDEDESDFLARVDQMKSVELKKKRKEENELLKEVAMARTQLVEPPSVTQIKVAPAAEMKPAKSKQASILSTAIKRKSNGDSPPNKIIRVEACASTEAADPQPAISALKVIGSIPGMGHYDASSTSGWSWGTKRKPYILYEKHEQLDKKRANNNMTFFFADEIVSKLRNDNVRMPRVMDLACGKGGDLKKWKLANVKSLVMTDIASVSLDQAKERYEDMMKRDRHRIFPAEFILADCTKDDLRTMFSNSSPFDLVSCQFALHYSFIDEPSARMFLKNATQSLRPGGYFIGTLPDAERIVQVNCPEFLAYFPLLQRYVFTVLGKSWHQACLRCSDCLSLMTETCFSRDGLILCKSDFTSFIFWRAIVSFANRIFKLPPKARHHHPHQIDQVPVEEGENVEGDTKGEDAASAKRRGPRTTIKAKQLETLKNAFASTPKPTRHIREQLAQETGLNMRVIQLYIYIYIYIYICISV</sequence>
<comment type="subcellular location">
    <subcellularLocation>
        <location evidence="1 14 16">Nucleus</location>
    </subcellularLocation>
</comment>
<dbReference type="PROSITE" id="PS50071">
    <property type="entry name" value="HOMEOBOX_2"/>
    <property type="match status" value="1"/>
</dbReference>
<evidence type="ECO:0000256" key="6">
    <source>
        <dbReference type="ARBA" id="ARBA00022723"/>
    </source>
</evidence>
<dbReference type="SMART" id="SM00389">
    <property type="entry name" value="HOX"/>
    <property type="match status" value="1"/>
</dbReference>
<dbReference type="Pfam" id="PF03291">
    <property type="entry name" value="mRNA_G-N7_MeTrfase"/>
    <property type="match status" value="1"/>
</dbReference>
<name>A0A1I7XQ95_HETBA</name>
<evidence type="ECO:0000259" key="20">
    <source>
        <dbReference type="PROSITE" id="PS51562"/>
    </source>
</evidence>
<dbReference type="SMART" id="SM00132">
    <property type="entry name" value="LIM"/>
    <property type="match status" value="1"/>
</dbReference>
<dbReference type="InterPro" id="IPR004971">
    <property type="entry name" value="mRNA_G-N7_MeTrfase_dom"/>
</dbReference>
<feature type="domain" description="LIM zinc-binding" evidence="18">
    <location>
        <begin position="368"/>
        <end position="432"/>
    </location>
</feature>
<keyword evidence="6 15" id="KW-0479">Metal-binding</keyword>
<evidence type="ECO:0000256" key="5">
    <source>
        <dbReference type="ARBA" id="ARBA00022691"/>
    </source>
</evidence>
<keyword evidence="3" id="KW-0489">Methyltransferase</keyword>
<evidence type="ECO:0000256" key="3">
    <source>
        <dbReference type="ARBA" id="ARBA00022603"/>
    </source>
</evidence>
<evidence type="ECO:0000256" key="2">
    <source>
        <dbReference type="ARBA" id="ARBA00011926"/>
    </source>
</evidence>
<accession>A0A1I7XQ95</accession>
<evidence type="ECO:0000256" key="9">
    <source>
        <dbReference type="ARBA" id="ARBA00022884"/>
    </source>
</evidence>
<dbReference type="InterPro" id="IPR001356">
    <property type="entry name" value="HD"/>
</dbReference>
<comment type="catalytic activity">
    <reaction evidence="13">
        <text>a 5'-end (5'-triphosphoguanosine)-ribonucleoside in mRNA + S-adenosyl-L-methionine = a 5'-end (N(7)-methyl 5'-triphosphoguanosine)-ribonucleoside in mRNA + S-adenosyl-L-homocysteine</text>
        <dbReference type="Rhea" id="RHEA:67008"/>
        <dbReference type="Rhea" id="RHEA-COMP:17166"/>
        <dbReference type="Rhea" id="RHEA-COMP:17167"/>
        <dbReference type="ChEBI" id="CHEBI:57856"/>
        <dbReference type="ChEBI" id="CHEBI:59789"/>
        <dbReference type="ChEBI" id="CHEBI:156461"/>
        <dbReference type="ChEBI" id="CHEBI:167617"/>
        <dbReference type="EC" id="2.1.1.56"/>
    </reaction>
</comment>
<dbReference type="PANTHER" id="PTHR12189">
    <property type="entry name" value="MRNA GUANINE-7- METHYLTRANSFERASE"/>
    <property type="match status" value="1"/>
</dbReference>
<evidence type="ECO:0000256" key="14">
    <source>
        <dbReference type="PROSITE-ProRule" id="PRU00108"/>
    </source>
</evidence>
<keyword evidence="11" id="KW-0506">mRNA capping</keyword>
<protein>
    <recommendedName>
        <fullName evidence="2">mRNA (guanine-N(7))-methyltransferase</fullName>
        <ecNumber evidence="2">2.1.1.56</ecNumber>
    </recommendedName>
</protein>
<evidence type="ECO:0000256" key="15">
    <source>
        <dbReference type="PROSITE-ProRule" id="PRU00125"/>
    </source>
</evidence>
<keyword evidence="11" id="KW-0507">mRNA processing</keyword>
<evidence type="ECO:0000256" key="12">
    <source>
        <dbReference type="ARBA" id="ARBA00023242"/>
    </source>
</evidence>
<keyword evidence="21" id="KW-1185">Reference proteome</keyword>
<evidence type="ECO:0000256" key="8">
    <source>
        <dbReference type="ARBA" id="ARBA00022833"/>
    </source>
</evidence>
<dbReference type="GO" id="GO:0005634">
    <property type="term" value="C:nucleus"/>
    <property type="evidence" value="ECO:0007669"/>
    <property type="project" value="UniProtKB-SubCell"/>
</dbReference>
<feature type="region of interest" description="Disordered" evidence="17">
    <location>
        <begin position="1"/>
        <end position="40"/>
    </location>
</feature>
<dbReference type="WBParaSite" id="Hba_19967">
    <property type="protein sequence ID" value="Hba_19967"/>
    <property type="gene ID" value="Hba_19967"/>
</dbReference>
<dbReference type="GO" id="GO:0046872">
    <property type="term" value="F:metal ion binding"/>
    <property type="evidence" value="ECO:0007669"/>
    <property type="project" value="UniProtKB-KW"/>
</dbReference>
<dbReference type="GO" id="GO:0004482">
    <property type="term" value="F:mRNA 5'-cap (guanine-N7-)-methyltransferase activity"/>
    <property type="evidence" value="ECO:0007669"/>
    <property type="project" value="UniProtKB-EC"/>
</dbReference>
<dbReference type="SUPFAM" id="SSF46689">
    <property type="entry name" value="Homeodomain-like"/>
    <property type="match status" value="1"/>
</dbReference>
<dbReference type="InterPro" id="IPR001781">
    <property type="entry name" value="Znf_LIM"/>
</dbReference>
<feature type="domain" description="Homeobox" evidence="19">
    <location>
        <begin position="480"/>
        <end position="530"/>
    </location>
</feature>
<dbReference type="InterPro" id="IPR029063">
    <property type="entry name" value="SAM-dependent_MTases_sf"/>
</dbReference>
<evidence type="ECO:0000256" key="17">
    <source>
        <dbReference type="SAM" id="MobiDB-lite"/>
    </source>
</evidence>
<evidence type="ECO:0000256" key="10">
    <source>
        <dbReference type="ARBA" id="ARBA00023038"/>
    </source>
</evidence>
<dbReference type="Pfam" id="PF00412">
    <property type="entry name" value="LIM"/>
    <property type="match status" value="1"/>
</dbReference>
<evidence type="ECO:0000313" key="22">
    <source>
        <dbReference type="WBParaSite" id="Hba_19967"/>
    </source>
</evidence>
<dbReference type="Proteomes" id="UP000095283">
    <property type="component" value="Unplaced"/>
</dbReference>
<keyword evidence="8 15" id="KW-0862">Zinc</keyword>
<dbReference type="Gene3D" id="2.10.110.10">
    <property type="entry name" value="Cysteine Rich Protein"/>
    <property type="match status" value="1"/>
</dbReference>
<evidence type="ECO:0000256" key="13">
    <source>
        <dbReference type="ARBA" id="ARBA00044712"/>
    </source>
</evidence>
<feature type="region of interest" description="Disordered" evidence="17">
    <location>
        <begin position="461"/>
        <end position="486"/>
    </location>
</feature>
<dbReference type="SUPFAM" id="SSF53335">
    <property type="entry name" value="S-adenosyl-L-methionine-dependent methyltransferases"/>
    <property type="match status" value="1"/>
</dbReference>
<organism evidence="21 22">
    <name type="scientific">Heterorhabditis bacteriophora</name>
    <name type="common">Entomopathogenic nematode worm</name>
    <dbReference type="NCBI Taxonomy" id="37862"/>
    <lineage>
        <taxon>Eukaryota</taxon>
        <taxon>Metazoa</taxon>
        <taxon>Ecdysozoa</taxon>
        <taxon>Nematoda</taxon>
        <taxon>Chromadorea</taxon>
        <taxon>Rhabditida</taxon>
        <taxon>Rhabditina</taxon>
        <taxon>Rhabditomorpha</taxon>
        <taxon>Strongyloidea</taxon>
        <taxon>Heterorhabditidae</taxon>
        <taxon>Heterorhabditis</taxon>
    </lineage>
</organism>
<evidence type="ECO:0000256" key="4">
    <source>
        <dbReference type="ARBA" id="ARBA00022679"/>
    </source>
</evidence>
<dbReference type="Pfam" id="PF00046">
    <property type="entry name" value="Homeodomain"/>
    <property type="match status" value="1"/>
</dbReference>
<keyword evidence="14 16" id="KW-0238">DNA-binding</keyword>
<evidence type="ECO:0000259" key="18">
    <source>
        <dbReference type="PROSITE" id="PS50023"/>
    </source>
</evidence>
<dbReference type="Gene3D" id="3.40.50.150">
    <property type="entry name" value="Vaccinia Virus protein VP39"/>
    <property type="match status" value="1"/>
</dbReference>
<dbReference type="InterPro" id="IPR019331">
    <property type="entry name" value="FAM192A/Fyv6_N"/>
</dbReference>
<reference evidence="22" key="1">
    <citation type="submission" date="2016-11" db="UniProtKB">
        <authorList>
            <consortium name="WormBaseParasite"/>
        </authorList>
    </citation>
    <scope>IDENTIFICATION</scope>
</reference>
<evidence type="ECO:0000256" key="1">
    <source>
        <dbReference type="ARBA" id="ARBA00004123"/>
    </source>
</evidence>
<feature type="compositionally biased region" description="Basic and acidic residues" evidence="17">
    <location>
        <begin position="13"/>
        <end position="30"/>
    </location>
</feature>
<evidence type="ECO:0000313" key="21">
    <source>
        <dbReference type="Proteomes" id="UP000095283"/>
    </source>
</evidence>
<dbReference type="PROSITE" id="PS51562">
    <property type="entry name" value="RNA_CAP0_MT"/>
    <property type="match status" value="1"/>
</dbReference>
<dbReference type="Gene3D" id="1.10.10.60">
    <property type="entry name" value="Homeodomain-like"/>
    <property type="match status" value="1"/>
</dbReference>
<evidence type="ECO:0000256" key="7">
    <source>
        <dbReference type="ARBA" id="ARBA00022737"/>
    </source>
</evidence>
<keyword evidence="9" id="KW-0694">RNA-binding</keyword>
<evidence type="ECO:0000256" key="16">
    <source>
        <dbReference type="RuleBase" id="RU000682"/>
    </source>
</evidence>
<dbReference type="CDD" id="cd02440">
    <property type="entry name" value="AdoMet_MTases"/>
    <property type="match status" value="1"/>
</dbReference>
<keyword evidence="14 16" id="KW-0371">Homeobox</keyword>
<dbReference type="InterPro" id="IPR009057">
    <property type="entry name" value="Homeodomain-like_sf"/>
</dbReference>